<feature type="region of interest" description="Disordered" evidence="1">
    <location>
        <begin position="315"/>
        <end position="335"/>
    </location>
</feature>
<organism evidence="2 3">
    <name type="scientific">Pseudomonas gingeri</name>
    <dbReference type="NCBI Taxonomy" id="117681"/>
    <lineage>
        <taxon>Bacteria</taxon>
        <taxon>Pseudomonadati</taxon>
        <taxon>Pseudomonadota</taxon>
        <taxon>Gammaproteobacteria</taxon>
        <taxon>Pseudomonadales</taxon>
        <taxon>Pseudomonadaceae</taxon>
        <taxon>Pseudomonas</taxon>
    </lineage>
</organism>
<dbReference type="Proteomes" id="UP000522864">
    <property type="component" value="Unassembled WGS sequence"/>
</dbReference>
<feature type="compositionally biased region" description="Polar residues" evidence="1">
    <location>
        <begin position="315"/>
        <end position="325"/>
    </location>
</feature>
<name>A0A7Y7WMA7_9PSED</name>
<dbReference type="InterPro" id="IPR052755">
    <property type="entry name" value="Lysozyme_Inhibitor_LprI"/>
</dbReference>
<gene>
    <name evidence="2" type="ORF">HX830_04830</name>
</gene>
<dbReference type="AlphaFoldDB" id="A0A7Y7WMA7"/>
<dbReference type="PANTHER" id="PTHR37549:SF1">
    <property type="entry name" value="LIPOPROTEIN LPRI"/>
    <property type="match status" value="1"/>
</dbReference>
<accession>A0A7Y7WMA7</accession>
<evidence type="ECO:0000313" key="3">
    <source>
        <dbReference type="Proteomes" id="UP000522864"/>
    </source>
</evidence>
<evidence type="ECO:0000313" key="2">
    <source>
        <dbReference type="EMBL" id="NWB84200.1"/>
    </source>
</evidence>
<protein>
    <recommendedName>
        <fullName evidence="4">Lysozyme inhibitor LprI N-terminal domain-containing protein</fullName>
    </recommendedName>
</protein>
<evidence type="ECO:0000256" key="1">
    <source>
        <dbReference type="SAM" id="MobiDB-lite"/>
    </source>
</evidence>
<dbReference type="PANTHER" id="PTHR37549">
    <property type="entry name" value="LIPOPROTEIN LPRI"/>
    <property type="match status" value="1"/>
</dbReference>
<dbReference type="EMBL" id="JACAQA010000003">
    <property type="protein sequence ID" value="NWB84200.1"/>
    <property type="molecule type" value="Genomic_DNA"/>
</dbReference>
<evidence type="ECO:0008006" key="4">
    <source>
        <dbReference type="Google" id="ProtNLM"/>
    </source>
</evidence>
<proteinExistence type="predicted"/>
<dbReference type="RefSeq" id="WP_177099135.1">
    <property type="nucleotide sequence ID" value="NZ_JACAQA010000003.1"/>
</dbReference>
<sequence length="389" mass="42278">MKSKKGLLITAYANRIARLIIGLPLLSAALGVPIAHSAQNPATPGPSFSCRAANNAIEKLICSDPGLSTQDRTMAVLFAASRTDASGRGLSQQQPLQRQWLKTRDKQCSSGDMHACLVSTYDERLNTLAIAALFQAPDVALAELTRQNPGSALLYEAIYRYATIENDADRATAVEKLIAPAFEVIHDKPWATPLSDIKDTHDVVSSDKNFSTFLNVASVSDYALTMPCSAFVRRPGLIDVLDSVYAGAIDGRLIRSDCEAMTSRLQKADQLTKAAVAVQPNCPGTIRFSLERDFDKTLLLLRLHRTEAWEAQALNTNSRAENENNGEPGKNVDKPSFIAGHQVSIRDAAYELATYYSSHFGVPPVLAKEQARRAVNAIISGAYNLCERG</sequence>
<dbReference type="GO" id="GO:0005576">
    <property type="term" value="C:extracellular region"/>
    <property type="evidence" value="ECO:0007669"/>
    <property type="project" value="TreeGrafter"/>
</dbReference>
<reference evidence="2 3" key="1">
    <citation type="submission" date="2020-04" db="EMBL/GenBank/DDBJ databases">
        <title>Molecular characterization of pseudomonads from Agaricus bisporus reveal novel blotch 2 pathogens in Western Europe.</title>
        <authorList>
            <person name="Taparia T."/>
            <person name="Krijger M."/>
            <person name="Haynes E."/>
            <person name="Elpinstone J.G."/>
            <person name="Noble R."/>
            <person name="Van Der Wolf J."/>
        </authorList>
    </citation>
    <scope>NUCLEOTIDE SEQUENCE [LARGE SCALE GENOMIC DNA]</scope>
    <source>
        <strain evidence="2 3">G9001</strain>
    </source>
</reference>
<comment type="caution">
    <text evidence="2">The sequence shown here is derived from an EMBL/GenBank/DDBJ whole genome shotgun (WGS) entry which is preliminary data.</text>
</comment>